<evidence type="ECO:0000313" key="7">
    <source>
        <dbReference type="EMBL" id="RGE90096.1"/>
    </source>
</evidence>
<feature type="transmembrane region" description="Helical" evidence="6">
    <location>
        <begin position="503"/>
        <end position="524"/>
    </location>
</feature>
<dbReference type="CDD" id="cd13124">
    <property type="entry name" value="MATE_SpoVB_like"/>
    <property type="match status" value="1"/>
</dbReference>
<feature type="transmembrane region" description="Helical" evidence="6">
    <location>
        <begin position="91"/>
        <end position="111"/>
    </location>
</feature>
<dbReference type="PANTHER" id="PTHR30250">
    <property type="entry name" value="PST FAMILY PREDICTED COLANIC ACID TRANSPORTER"/>
    <property type="match status" value="1"/>
</dbReference>
<evidence type="ECO:0000256" key="5">
    <source>
        <dbReference type="ARBA" id="ARBA00023136"/>
    </source>
</evidence>
<dbReference type="InterPro" id="IPR024923">
    <property type="entry name" value="PG_synth_SpoVB"/>
</dbReference>
<dbReference type="RefSeq" id="WP_034594481.1">
    <property type="nucleotide sequence ID" value="NZ_BAABYU010000001.1"/>
</dbReference>
<dbReference type="GO" id="GO:0005886">
    <property type="term" value="C:plasma membrane"/>
    <property type="evidence" value="ECO:0007669"/>
    <property type="project" value="UniProtKB-SubCell"/>
</dbReference>
<keyword evidence="2" id="KW-1003">Cell membrane</keyword>
<name>A0A3E3K5Z2_9FIRM</name>
<feature type="transmembrane region" description="Helical" evidence="6">
    <location>
        <begin position="436"/>
        <end position="453"/>
    </location>
</feature>
<gene>
    <name evidence="7" type="ORF">DW016_02260</name>
</gene>
<dbReference type="PIRSF" id="PIRSF038958">
    <property type="entry name" value="PG_synth_SpoVB"/>
    <property type="match status" value="1"/>
</dbReference>
<dbReference type="OrthoDB" id="9775950at2"/>
<dbReference type="PANTHER" id="PTHR30250:SF21">
    <property type="entry name" value="LIPID II FLIPPASE MURJ"/>
    <property type="match status" value="1"/>
</dbReference>
<keyword evidence="5 6" id="KW-0472">Membrane</keyword>
<reference evidence="7 8" key="1">
    <citation type="submission" date="2018-08" db="EMBL/GenBank/DDBJ databases">
        <title>A genome reference for cultivated species of the human gut microbiota.</title>
        <authorList>
            <person name="Zou Y."/>
            <person name="Xue W."/>
            <person name="Luo G."/>
        </authorList>
    </citation>
    <scope>NUCLEOTIDE SEQUENCE [LARGE SCALE GENOMIC DNA]</scope>
    <source>
        <strain evidence="7 8">AF37-2AT</strain>
    </source>
</reference>
<organism evidence="7 8">
    <name type="scientific">Sellimonas intestinalis</name>
    <dbReference type="NCBI Taxonomy" id="1653434"/>
    <lineage>
        <taxon>Bacteria</taxon>
        <taxon>Bacillati</taxon>
        <taxon>Bacillota</taxon>
        <taxon>Clostridia</taxon>
        <taxon>Lachnospirales</taxon>
        <taxon>Lachnospiraceae</taxon>
        <taxon>Sellimonas</taxon>
    </lineage>
</organism>
<evidence type="ECO:0000256" key="1">
    <source>
        <dbReference type="ARBA" id="ARBA00004651"/>
    </source>
</evidence>
<feature type="transmembrane region" description="Helical" evidence="6">
    <location>
        <begin position="12"/>
        <end position="31"/>
    </location>
</feature>
<feature type="transmembrane region" description="Helical" evidence="6">
    <location>
        <begin position="247"/>
        <end position="268"/>
    </location>
</feature>
<keyword evidence="3 6" id="KW-0812">Transmembrane</keyword>
<protein>
    <submittedName>
        <fullName evidence="7">Polysaccharide biosynthesis protein</fullName>
    </submittedName>
</protein>
<evidence type="ECO:0000256" key="3">
    <source>
        <dbReference type="ARBA" id="ARBA00022692"/>
    </source>
</evidence>
<feature type="transmembrane region" description="Helical" evidence="6">
    <location>
        <begin position="473"/>
        <end position="497"/>
    </location>
</feature>
<sequence length="549" mass="59260">MGKKKNGNEFLVQGGILAAAGMISRIIGMIYRIPLLNIMGTTGQGFYEVAYQIYSIALILTSYSMPLAVSKLVSARLSRHQEKNAYRIFKAALLFAIVVGGGISLIIFFGADLLAGGVMKMSMSAYALRVLAPGLVIVSVMGVLRGFFQGQGSMVPTAVSQILEQVIHAIVSIIGAYVLLQYGKTVSSDQRNDLYAPAFSAAGATLGVIIGGLIALLFLVLIFYAYKGKLNKRIRRDRTTRQESFGFIFKVLILTIAPVILSSTVYNIQNVIDSAMFSSIMSAQGFSEKHCAALLGSLGQYYTLFNVPLFMANALGSSIVPPLVRAYEKQNKEQVHQKIEMAMRVTMLIAVPSAVAFFVIPKPMLDLIWGSIDNTVAANLFRIGSISIIFYAASTLTNAVLQGVNRMMAPVKNAATSLVIHIAALFVMLVFFHWSIYAVVASKVIFGLAMCILNSHNLREAVGYVQEKKRTFVYPAVAAVIMGIVVFVLQFVLALVISSAIATLSAIVVGICVYGISLLAIGGLTEAEILALPKGAKIARMLQKVHLLK</sequence>
<dbReference type="AlphaFoldDB" id="A0A3E3K5Z2"/>
<dbReference type="InterPro" id="IPR002797">
    <property type="entry name" value="Polysacc_synth"/>
</dbReference>
<keyword evidence="8" id="KW-1185">Reference proteome</keyword>
<evidence type="ECO:0000256" key="2">
    <source>
        <dbReference type="ARBA" id="ARBA00022475"/>
    </source>
</evidence>
<accession>A0A3E3K5Z2</accession>
<feature type="transmembrane region" description="Helical" evidence="6">
    <location>
        <begin position="301"/>
        <end position="320"/>
    </location>
</feature>
<dbReference type="Pfam" id="PF01943">
    <property type="entry name" value="Polysacc_synt"/>
    <property type="match status" value="1"/>
</dbReference>
<feature type="transmembrane region" description="Helical" evidence="6">
    <location>
        <begin position="123"/>
        <end position="144"/>
    </location>
</feature>
<feature type="transmembrane region" description="Helical" evidence="6">
    <location>
        <begin position="51"/>
        <end position="70"/>
    </location>
</feature>
<proteinExistence type="predicted"/>
<feature type="transmembrane region" description="Helical" evidence="6">
    <location>
        <begin position="341"/>
        <end position="360"/>
    </location>
</feature>
<comment type="caution">
    <text evidence="7">The sequence shown here is derived from an EMBL/GenBank/DDBJ whole genome shotgun (WGS) entry which is preliminary data.</text>
</comment>
<evidence type="ECO:0000256" key="6">
    <source>
        <dbReference type="SAM" id="Phobius"/>
    </source>
</evidence>
<feature type="transmembrane region" description="Helical" evidence="6">
    <location>
        <begin position="203"/>
        <end position="226"/>
    </location>
</feature>
<dbReference type="InterPro" id="IPR050833">
    <property type="entry name" value="Poly_Biosynth_Transport"/>
</dbReference>
<evidence type="ECO:0000256" key="4">
    <source>
        <dbReference type="ARBA" id="ARBA00022989"/>
    </source>
</evidence>
<feature type="transmembrane region" description="Helical" evidence="6">
    <location>
        <begin position="413"/>
        <end position="430"/>
    </location>
</feature>
<dbReference type="Proteomes" id="UP000261080">
    <property type="component" value="Unassembled WGS sequence"/>
</dbReference>
<keyword evidence="4 6" id="KW-1133">Transmembrane helix</keyword>
<comment type="subcellular location">
    <subcellularLocation>
        <location evidence="1">Cell membrane</location>
        <topology evidence="1">Multi-pass membrane protein</topology>
    </subcellularLocation>
</comment>
<evidence type="ECO:0000313" key="8">
    <source>
        <dbReference type="Proteomes" id="UP000261080"/>
    </source>
</evidence>
<feature type="transmembrane region" description="Helical" evidence="6">
    <location>
        <begin position="380"/>
        <end position="401"/>
    </location>
</feature>
<dbReference type="EMBL" id="QVLX01000001">
    <property type="protein sequence ID" value="RGE90096.1"/>
    <property type="molecule type" value="Genomic_DNA"/>
</dbReference>
<feature type="transmembrane region" description="Helical" evidence="6">
    <location>
        <begin position="165"/>
        <end position="183"/>
    </location>
</feature>